<reference evidence="2 3" key="1">
    <citation type="submission" date="2014-06" db="EMBL/GenBank/DDBJ databases">
        <title>Genome evolution of avian class.</title>
        <authorList>
            <person name="Zhang G."/>
            <person name="Li C."/>
        </authorList>
    </citation>
    <scope>NUCLEOTIDE SEQUENCE [LARGE SCALE GENOMIC DNA]</scope>
    <source>
        <strain evidence="2">BGI_N309</strain>
    </source>
</reference>
<dbReference type="EMBL" id="KL890893">
    <property type="protein sequence ID" value="KGL78247.1"/>
    <property type="molecule type" value="Genomic_DNA"/>
</dbReference>
<organism evidence="2 3">
    <name type="scientific">Tinamus guttatus</name>
    <name type="common">White-throated tinamou</name>
    <dbReference type="NCBI Taxonomy" id="94827"/>
    <lineage>
        <taxon>Eukaryota</taxon>
        <taxon>Metazoa</taxon>
        <taxon>Chordata</taxon>
        <taxon>Craniata</taxon>
        <taxon>Vertebrata</taxon>
        <taxon>Euteleostomi</taxon>
        <taxon>Archelosauria</taxon>
        <taxon>Archosauria</taxon>
        <taxon>Dinosauria</taxon>
        <taxon>Saurischia</taxon>
        <taxon>Theropoda</taxon>
        <taxon>Coelurosauria</taxon>
        <taxon>Aves</taxon>
        <taxon>Palaeognathae</taxon>
        <taxon>Tinamiformes</taxon>
        <taxon>Tinamidae</taxon>
        <taxon>Tinamus</taxon>
    </lineage>
</organism>
<dbReference type="AlphaFoldDB" id="A0A099Z924"/>
<dbReference type="Pfam" id="PF00429">
    <property type="entry name" value="TLV_coat"/>
    <property type="match status" value="1"/>
</dbReference>
<keyword evidence="1" id="KW-1133">Transmembrane helix</keyword>
<dbReference type="Gene3D" id="1.10.287.210">
    <property type="match status" value="1"/>
</dbReference>
<dbReference type="Proteomes" id="UP000053641">
    <property type="component" value="Unassembled WGS sequence"/>
</dbReference>
<keyword evidence="3" id="KW-1185">Reference proteome</keyword>
<feature type="transmembrane region" description="Helical" evidence="1">
    <location>
        <begin position="132"/>
        <end position="154"/>
    </location>
</feature>
<protein>
    <submittedName>
        <fullName evidence="2">Uncharacterized protein</fullName>
    </submittedName>
</protein>
<feature type="non-terminal residue" evidence="2">
    <location>
        <position position="155"/>
    </location>
</feature>
<dbReference type="SUPFAM" id="SSF58069">
    <property type="entry name" value="Virus ectodomain"/>
    <property type="match status" value="1"/>
</dbReference>
<gene>
    <name evidence="2" type="ORF">N309_14414</name>
</gene>
<evidence type="ECO:0000313" key="3">
    <source>
        <dbReference type="Proteomes" id="UP000053641"/>
    </source>
</evidence>
<evidence type="ECO:0000313" key="2">
    <source>
        <dbReference type="EMBL" id="KGL78247.1"/>
    </source>
</evidence>
<sequence length="155" mass="16966">DCDYQVAFWNTAKILAVSLFSPGVASGKALETLNKLGCWLAKQTNATFLTLSGLLLDVNSVRHASLQNRATIDFLLLAQGHGCQDCDGLCCINLSDHSESIHKSIENLQGVQKLRQDNIFNIFGNLLGNLGLAVWIKGILQISLMCLIIFFCLLI</sequence>
<proteinExistence type="predicted"/>
<evidence type="ECO:0000256" key="1">
    <source>
        <dbReference type="SAM" id="Phobius"/>
    </source>
</evidence>
<keyword evidence="1" id="KW-0472">Membrane</keyword>
<dbReference type="InterPro" id="IPR018154">
    <property type="entry name" value="TLV/ENV_coat_polyprotein"/>
</dbReference>
<name>A0A099Z924_TINGU</name>
<feature type="non-terminal residue" evidence="2">
    <location>
        <position position="1"/>
    </location>
</feature>
<keyword evidence="1" id="KW-0812">Transmembrane</keyword>
<accession>A0A099Z924</accession>